<dbReference type="EMBL" id="BMJA01000001">
    <property type="protein sequence ID" value="GGA16936.1"/>
    <property type="molecule type" value="Genomic_DNA"/>
</dbReference>
<proteinExistence type="predicted"/>
<keyword evidence="2" id="KW-1185">Reference proteome</keyword>
<protein>
    <submittedName>
        <fullName evidence="1">Uncharacterized protein</fullName>
    </submittedName>
</protein>
<sequence length="102" mass="11577">MAPSHCRMGGVFIWFEEECLEDMGTRSSQVEVKRAPFSWQWDGSNLELAESGCFCDTPDQRTAAPYLRYIKPIYIWAVFTVGLNAVLSRMRVCALGHSPRSN</sequence>
<organism evidence="1 2">
    <name type="scientific">Dyella nitratireducens</name>
    <dbReference type="NCBI Taxonomy" id="1849580"/>
    <lineage>
        <taxon>Bacteria</taxon>
        <taxon>Pseudomonadati</taxon>
        <taxon>Pseudomonadota</taxon>
        <taxon>Gammaproteobacteria</taxon>
        <taxon>Lysobacterales</taxon>
        <taxon>Rhodanobacteraceae</taxon>
        <taxon>Dyella</taxon>
    </lineage>
</organism>
<evidence type="ECO:0000313" key="1">
    <source>
        <dbReference type="EMBL" id="GGA16936.1"/>
    </source>
</evidence>
<reference evidence="2" key="1">
    <citation type="journal article" date="2019" name="Int. J. Syst. Evol. Microbiol.">
        <title>The Global Catalogue of Microorganisms (GCM) 10K type strain sequencing project: providing services to taxonomists for standard genome sequencing and annotation.</title>
        <authorList>
            <consortium name="The Broad Institute Genomics Platform"/>
            <consortium name="The Broad Institute Genome Sequencing Center for Infectious Disease"/>
            <person name="Wu L."/>
            <person name="Ma J."/>
        </authorList>
    </citation>
    <scope>NUCLEOTIDE SEQUENCE [LARGE SCALE GENOMIC DNA]</scope>
    <source>
        <strain evidence="2">CGMCC 1.15439</strain>
    </source>
</reference>
<name>A0ABQ1FJF0_9GAMM</name>
<dbReference type="Proteomes" id="UP000620046">
    <property type="component" value="Unassembled WGS sequence"/>
</dbReference>
<gene>
    <name evidence="1" type="ORF">GCM10010981_00820</name>
</gene>
<evidence type="ECO:0000313" key="2">
    <source>
        <dbReference type="Proteomes" id="UP000620046"/>
    </source>
</evidence>
<comment type="caution">
    <text evidence="1">The sequence shown here is derived from an EMBL/GenBank/DDBJ whole genome shotgun (WGS) entry which is preliminary data.</text>
</comment>
<accession>A0ABQ1FJF0</accession>